<accession>A0AAN7VUE1</accession>
<organism evidence="2 3">
    <name type="scientific">Elasticomyces elasticus</name>
    <dbReference type="NCBI Taxonomy" id="574655"/>
    <lineage>
        <taxon>Eukaryota</taxon>
        <taxon>Fungi</taxon>
        <taxon>Dikarya</taxon>
        <taxon>Ascomycota</taxon>
        <taxon>Pezizomycotina</taxon>
        <taxon>Dothideomycetes</taxon>
        <taxon>Dothideomycetidae</taxon>
        <taxon>Mycosphaerellales</taxon>
        <taxon>Teratosphaeriaceae</taxon>
        <taxon>Elasticomyces</taxon>
    </lineage>
</organism>
<feature type="transmembrane region" description="Helical" evidence="1">
    <location>
        <begin position="40"/>
        <end position="65"/>
    </location>
</feature>
<evidence type="ECO:0000313" key="2">
    <source>
        <dbReference type="EMBL" id="KAK5702699.1"/>
    </source>
</evidence>
<keyword evidence="1" id="KW-0472">Membrane</keyword>
<keyword evidence="1" id="KW-1133">Transmembrane helix</keyword>
<proteinExistence type="predicted"/>
<evidence type="ECO:0000313" key="3">
    <source>
        <dbReference type="Proteomes" id="UP001310594"/>
    </source>
</evidence>
<gene>
    <name evidence="2" type="ORF">LTR97_003645</name>
</gene>
<dbReference type="PANTHER" id="PTHR35041">
    <property type="entry name" value="MEDIATOR OF RNA POLYMERASE II TRANSCRIPTION SUBUNIT 1"/>
    <property type="match status" value="1"/>
</dbReference>
<sequence>MAGALVAAIALALGHHFFYQSLQNQPVPTEEYRQFINTNVGTVFAFLFKAALGIAISAAYTQVLWKTLIGQRLEVGAVDSLSSNLSSLIDLFSWPLVVRHPGLILLATVYWLIGFAAISPPGTLSVQSITAPNDTMTLVLQFNWSEVYTGILQQPLSAYCASENYTDFSSYYYRSSCETVPSSILGGKCPLCSTTEKDFVQYAAWISGSNISDSDSSLLPIDTTANATKGQVWTCDVLRQSAQSQDAYYGSGPPALWFAVVTDAIYPDTTSFDNDVCSTDAWSLTRCSLANTTYSMQYNFTSGRTSASAKSPLQNIQALQVTNTTELQTIRSISDHLVDFCGNISRFLAPNDYCVDGTCLQPRDDGTIDNYLGLMTLLGRLMLGALSSNSIENAPAVFDTAVSDSDQLRSLKDRWRDIERPAWSLSGTDSARNVPLGEAVESLFQNLTIAMLTNSDFAAYENKVVTFMVPQNFYAYASTQLIMSYAIGIGIAALIVALGCSVVIISGTSYQTRFSSFLRATHWQEIPGIEGSDCGYGAAQPVPKSLAKTVVKLGGSQDDAVVLLQYPGSPSQTVANGIDG</sequence>
<dbReference type="PANTHER" id="PTHR35041:SF6">
    <property type="entry name" value="FORMYLMETHIONINE DEFORMYLASE-LIKE PROTEIN-RELATED"/>
    <property type="match status" value="1"/>
</dbReference>
<protein>
    <submittedName>
        <fullName evidence="2">Uncharacterized protein</fullName>
    </submittedName>
</protein>
<feature type="transmembrane region" description="Helical" evidence="1">
    <location>
        <begin position="482"/>
        <end position="505"/>
    </location>
</feature>
<name>A0AAN7VUE1_9PEZI</name>
<keyword evidence="1" id="KW-0812">Transmembrane</keyword>
<dbReference type="EMBL" id="JAVRQU010000005">
    <property type="protein sequence ID" value="KAK5702699.1"/>
    <property type="molecule type" value="Genomic_DNA"/>
</dbReference>
<reference evidence="2" key="1">
    <citation type="submission" date="2023-08" db="EMBL/GenBank/DDBJ databases">
        <title>Black Yeasts Isolated from many extreme environments.</title>
        <authorList>
            <person name="Coleine C."/>
            <person name="Stajich J.E."/>
            <person name="Selbmann L."/>
        </authorList>
    </citation>
    <scope>NUCLEOTIDE SEQUENCE</scope>
    <source>
        <strain evidence="2">CCFEE 5810</strain>
    </source>
</reference>
<dbReference type="Proteomes" id="UP001310594">
    <property type="component" value="Unassembled WGS sequence"/>
</dbReference>
<dbReference type="AlphaFoldDB" id="A0AAN7VUE1"/>
<comment type="caution">
    <text evidence="2">The sequence shown here is derived from an EMBL/GenBank/DDBJ whole genome shotgun (WGS) entry which is preliminary data.</text>
</comment>
<evidence type="ECO:0000256" key="1">
    <source>
        <dbReference type="SAM" id="Phobius"/>
    </source>
</evidence>